<dbReference type="PANTHER" id="PTHR10302:SF27">
    <property type="entry name" value="SINGLE-STRANDED DNA-BINDING PROTEIN"/>
    <property type="match status" value="1"/>
</dbReference>
<dbReference type="KEGG" id="bpn:BPEN_028"/>
<dbReference type="AlphaFoldDB" id="Q494A4"/>
<feature type="short sequence motif" description="Important for interaction with partner proteins" evidence="2">
    <location>
        <begin position="158"/>
        <end position="163"/>
    </location>
</feature>
<evidence type="ECO:0000313" key="5">
    <source>
        <dbReference type="Proteomes" id="UP000007794"/>
    </source>
</evidence>
<dbReference type="CDD" id="cd04496">
    <property type="entry name" value="SSB_OBF"/>
    <property type="match status" value="1"/>
</dbReference>
<gene>
    <name evidence="4" type="primary">ssb</name>
    <name evidence="4" type="ordered locus">BPEN_028</name>
</gene>
<dbReference type="GO" id="GO:0006281">
    <property type="term" value="P:DNA repair"/>
    <property type="evidence" value="ECO:0007669"/>
    <property type="project" value="UniProtKB-UniRule"/>
</dbReference>
<keyword evidence="1 2" id="KW-0238">DNA-binding</keyword>
<keyword evidence="2" id="KW-0233">DNA recombination</keyword>
<dbReference type="SUPFAM" id="SSF50249">
    <property type="entry name" value="Nucleic acid-binding proteins"/>
    <property type="match status" value="1"/>
</dbReference>
<dbReference type="HAMAP" id="MF_00984">
    <property type="entry name" value="SSB"/>
    <property type="match status" value="1"/>
</dbReference>
<dbReference type="InterPro" id="IPR011344">
    <property type="entry name" value="ssDNA-bd"/>
</dbReference>
<comment type="subunit">
    <text evidence="2">Homotetramer.</text>
</comment>
<feature type="DNA-binding region" evidence="2">
    <location>
        <begin position="60"/>
        <end position="66"/>
    </location>
</feature>
<evidence type="ECO:0000256" key="2">
    <source>
        <dbReference type="HAMAP-Rule" id="MF_00984"/>
    </source>
</evidence>
<comment type="function">
    <text evidence="2">Plays an important role in DNA replication, recombination and repair. Binds to ssDNA and to an array of partner proteins to recruit them to their sites of action during DNA metabolism.</text>
</comment>
<evidence type="ECO:0000256" key="3">
    <source>
        <dbReference type="RuleBase" id="RU000524"/>
    </source>
</evidence>
<keyword evidence="5" id="KW-1185">Reference proteome</keyword>
<sequence length="163" mass="18072">MNGGVVANRGINKVILIGYLGQEPAVRYMSSGSMVTNISVATTESWKDKQTNEFKEKTEWHRVVLFGKLAEIASEYLHKGSQVYIEGSLKTRKWQNQNGQDRYITEIIVNIGGAMQMLGSRHSGENVSLDNQNVMNSGDKTISNDVSVGDPADVNFDDEDIPF</sequence>
<dbReference type="InterPro" id="IPR000424">
    <property type="entry name" value="Primosome_PriB/ssb"/>
</dbReference>
<dbReference type="Pfam" id="PF00436">
    <property type="entry name" value="SSB"/>
    <property type="match status" value="1"/>
</dbReference>
<dbReference type="GO" id="GO:0003697">
    <property type="term" value="F:single-stranded DNA binding"/>
    <property type="evidence" value="ECO:0007669"/>
    <property type="project" value="UniProtKB-UniRule"/>
</dbReference>
<dbReference type="InterPro" id="IPR012340">
    <property type="entry name" value="NA-bd_OB-fold"/>
</dbReference>
<organism evidence="4 5">
    <name type="scientific">Blochmanniella pennsylvanica (strain BPEN)</name>
    <dbReference type="NCBI Taxonomy" id="291272"/>
    <lineage>
        <taxon>Bacteria</taxon>
        <taxon>Pseudomonadati</taxon>
        <taxon>Pseudomonadota</taxon>
        <taxon>Gammaproteobacteria</taxon>
        <taxon>Enterobacterales</taxon>
        <taxon>Enterobacteriaceae</taxon>
        <taxon>ant endosymbionts</taxon>
        <taxon>Candidatus Blochmanniella</taxon>
    </lineage>
</organism>
<evidence type="ECO:0000256" key="1">
    <source>
        <dbReference type="ARBA" id="ARBA00023125"/>
    </source>
</evidence>
<dbReference type="GO" id="GO:0009295">
    <property type="term" value="C:nucleoid"/>
    <property type="evidence" value="ECO:0007669"/>
    <property type="project" value="TreeGrafter"/>
</dbReference>
<proteinExistence type="inferred from homology"/>
<dbReference type="PROSITE" id="PS50935">
    <property type="entry name" value="SSB"/>
    <property type="match status" value="1"/>
</dbReference>
<dbReference type="STRING" id="291272.BPEN_028"/>
<accession>Q494A4</accession>
<reference evidence="4 5" key="1">
    <citation type="journal article" date="2005" name="Genome Res.">
        <title>Genome sequence of Blochmannia pennsylvanicus indicates parallel evolutionary trends among bacterial mutualists of insects.</title>
        <authorList>
            <person name="Degnan P.H."/>
            <person name="Lazarus A.B."/>
            <person name="Wernegreen J.J."/>
        </authorList>
    </citation>
    <scope>NUCLEOTIDE SEQUENCE [LARGE SCALE GENOMIC DNA]</scope>
    <source>
        <strain evidence="4 5">BPEN</strain>
    </source>
</reference>
<dbReference type="EMBL" id="CP000016">
    <property type="protein sequence ID" value="AAZ40677.1"/>
    <property type="molecule type" value="Genomic_DNA"/>
</dbReference>
<dbReference type="Proteomes" id="UP000007794">
    <property type="component" value="Chromosome"/>
</dbReference>
<protein>
    <recommendedName>
        <fullName evidence="2 3">Single-stranded DNA-binding protein</fullName>
        <shortName evidence="2">SSB</shortName>
    </recommendedName>
</protein>
<evidence type="ECO:0000313" key="4">
    <source>
        <dbReference type="EMBL" id="AAZ40677.1"/>
    </source>
</evidence>
<keyword evidence="2" id="KW-0234">DNA repair</keyword>
<keyword evidence="2" id="KW-0227">DNA damage</keyword>
<dbReference type="eggNOG" id="COG0629">
    <property type="taxonomic scope" value="Bacteria"/>
</dbReference>
<dbReference type="PANTHER" id="PTHR10302">
    <property type="entry name" value="SINGLE-STRANDED DNA-BINDING PROTEIN"/>
    <property type="match status" value="1"/>
</dbReference>
<dbReference type="NCBIfam" id="TIGR00621">
    <property type="entry name" value="ssb"/>
    <property type="match status" value="1"/>
</dbReference>
<dbReference type="GO" id="GO:0006310">
    <property type="term" value="P:DNA recombination"/>
    <property type="evidence" value="ECO:0007669"/>
    <property type="project" value="UniProtKB-UniRule"/>
</dbReference>
<keyword evidence="2" id="KW-0235">DNA replication</keyword>
<dbReference type="HOGENOM" id="CLU_078758_0_2_6"/>
<dbReference type="GO" id="GO:0006260">
    <property type="term" value="P:DNA replication"/>
    <property type="evidence" value="ECO:0007669"/>
    <property type="project" value="UniProtKB-UniRule"/>
</dbReference>
<name>Q494A4_BLOPB</name>
<dbReference type="Gene3D" id="2.40.50.140">
    <property type="entry name" value="Nucleic acid-binding proteins"/>
    <property type="match status" value="1"/>
</dbReference>